<evidence type="ECO:0000256" key="3">
    <source>
        <dbReference type="ARBA" id="ARBA00022475"/>
    </source>
</evidence>
<organism evidence="9">
    <name type="scientific">Schaalia odontolytica</name>
    <dbReference type="NCBI Taxonomy" id="1660"/>
    <lineage>
        <taxon>Bacteria</taxon>
        <taxon>Bacillati</taxon>
        <taxon>Actinomycetota</taxon>
        <taxon>Actinomycetes</taxon>
        <taxon>Actinomycetales</taxon>
        <taxon>Actinomycetaceae</taxon>
        <taxon>Schaalia</taxon>
    </lineage>
</organism>
<accession>A0A6N2RS85</accession>
<keyword evidence="3" id="KW-1003">Cell membrane</keyword>
<comment type="similarity">
    <text evidence="2">Belongs to the MgtC/SapB family.</text>
</comment>
<evidence type="ECO:0000256" key="6">
    <source>
        <dbReference type="ARBA" id="ARBA00023136"/>
    </source>
</evidence>
<evidence type="ECO:0000259" key="8">
    <source>
        <dbReference type="Pfam" id="PF02308"/>
    </source>
</evidence>
<dbReference type="EMBL" id="CACRSM010000002">
    <property type="protein sequence ID" value="VYS83987.1"/>
    <property type="molecule type" value="Genomic_DNA"/>
</dbReference>
<evidence type="ECO:0000256" key="7">
    <source>
        <dbReference type="SAM" id="Phobius"/>
    </source>
</evidence>
<dbReference type="InterPro" id="IPR049177">
    <property type="entry name" value="MgtC_SapB_SrpB_YhiD_N"/>
</dbReference>
<feature type="transmembrane region" description="Helical" evidence="7">
    <location>
        <begin position="74"/>
        <end position="92"/>
    </location>
</feature>
<dbReference type="Pfam" id="PF02308">
    <property type="entry name" value="MgtC"/>
    <property type="match status" value="1"/>
</dbReference>
<keyword evidence="4 7" id="KW-0812">Transmembrane</keyword>
<gene>
    <name evidence="9" type="ORF">AOLFYP35_00509</name>
</gene>
<proteinExistence type="inferred from homology"/>
<name>A0A6N2RS85_9ACTO</name>
<dbReference type="GO" id="GO:0005886">
    <property type="term" value="C:plasma membrane"/>
    <property type="evidence" value="ECO:0007669"/>
    <property type="project" value="UniProtKB-SubCell"/>
</dbReference>
<keyword evidence="5 7" id="KW-1133">Transmembrane helix</keyword>
<evidence type="ECO:0000313" key="9">
    <source>
        <dbReference type="EMBL" id="VYS83987.1"/>
    </source>
</evidence>
<dbReference type="InterPro" id="IPR003416">
    <property type="entry name" value="MgtC/SapB/SrpB/YhiD_fam"/>
</dbReference>
<feature type="domain" description="MgtC/SapB/SrpB/YhiD N-terminal" evidence="8">
    <location>
        <begin position="14"/>
        <end position="143"/>
    </location>
</feature>
<dbReference type="PRINTS" id="PR01837">
    <property type="entry name" value="MGTCSAPBPROT"/>
</dbReference>
<evidence type="ECO:0000256" key="1">
    <source>
        <dbReference type="ARBA" id="ARBA00004651"/>
    </source>
</evidence>
<feature type="transmembrane region" description="Helical" evidence="7">
    <location>
        <begin position="42"/>
        <end position="62"/>
    </location>
</feature>
<evidence type="ECO:0000256" key="5">
    <source>
        <dbReference type="ARBA" id="ARBA00022989"/>
    </source>
</evidence>
<sequence>MLTLSQHIDQILGILLALFLSSLIGLERQARGKSAGLRTDAIVGMTSALLMVVSKYGFNDVLAADLVRVDPSRVAAQIVSGIGFLGAGIILTRSGAVRGLTTAATVWETAGIGMACGAGLWIAGTAVTLMHFIVVFALTPLSRHIGPHAPRRPNTIVLELVFDPGQGVMRRVLSVMTDSKWRVSEVRSDTEGKRGHAFIETTTADRVALPALIATISDLPGIYSVEEADPHGAD</sequence>
<comment type="subcellular location">
    <subcellularLocation>
        <location evidence="1">Cell membrane</location>
        <topology evidence="1">Multi-pass membrane protein</topology>
    </subcellularLocation>
</comment>
<dbReference type="AlphaFoldDB" id="A0A6N2RS85"/>
<dbReference type="PANTHER" id="PTHR33778">
    <property type="entry name" value="PROTEIN MGTC"/>
    <property type="match status" value="1"/>
</dbReference>
<protein>
    <submittedName>
        <fullName evidence="9">Putative Mg(2+) transport ATPase</fullName>
    </submittedName>
</protein>
<keyword evidence="6 7" id="KW-0472">Membrane</keyword>
<evidence type="ECO:0000256" key="2">
    <source>
        <dbReference type="ARBA" id="ARBA00009298"/>
    </source>
</evidence>
<reference evidence="9" key="1">
    <citation type="submission" date="2019-11" db="EMBL/GenBank/DDBJ databases">
        <authorList>
            <person name="Feng L."/>
        </authorList>
    </citation>
    <scope>NUCLEOTIDE SEQUENCE</scope>
    <source>
        <strain evidence="9">AodontolyticusLFYP35</strain>
    </source>
</reference>
<dbReference type="PANTHER" id="PTHR33778:SF1">
    <property type="entry name" value="MAGNESIUM TRANSPORTER YHID-RELATED"/>
    <property type="match status" value="1"/>
</dbReference>
<feature type="transmembrane region" description="Helical" evidence="7">
    <location>
        <begin position="112"/>
        <end position="138"/>
    </location>
</feature>
<evidence type="ECO:0000256" key="4">
    <source>
        <dbReference type="ARBA" id="ARBA00022692"/>
    </source>
</evidence>